<evidence type="ECO:0000256" key="4">
    <source>
        <dbReference type="ARBA" id="ARBA00011738"/>
    </source>
</evidence>
<evidence type="ECO:0000256" key="6">
    <source>
        <dbReference type="ARBA" id="ARBA00014679"/>
    </source>
</evidence>
<dbReference type="InterPro" id="IPR016009">
    <property type="entry name" value="tRNA_MeTrfase_TRMD/TRM10"/>
</dbReference>
<evidence type="ECO:0000256" key="11">
    <source>
        <dbReference type="ARBA" id="ARBA00022694"/>
    </source>
</evidence>
<dbReference type="InterPro" id="IPR029028">
    <property type="entry name" value="Alpha/beta_knot_MTases"/>
</dbReference>
<dbReference type="PANTHER" id="PTHR46417:SF1">
    <property type="entry name" value="TRNA (GUANINE-N(1)-)-METHYLTRANSFERASE"/>
    <property type="match status" value="1"/>
</dbReference>
<dbReference type="AlphaFoldDB" id="A0A0F9Z1N0"/>
<gene>
    <name evidence="16" type="ORF">LCGC14_0024690</name>
</gene>
<evidence type="ECO:0000256" key="8">
    <source>
        <dbReference type="ARBA" id="ARBA00022603"/>
    </source>
</evidence>
<accession>A0A0F9Z1N0</accession>
<feature type="domain" description="tRNA methyltransferase TRMD/TRM10-type" evidence="15">
    <location>
        <begin position="1"/>
        <end position="237"/>
    </location>
</feature>
<protein>
    <recommendedName>
        <fullName evidence="6">tRNA (guanine-N(1)-)-methyltransferase</fullName>
        <ecNumber evidence="5">2.1.1.228</ecNumber>
    </recommendedName>
    <alternativeName>
        <fullName evidence="12">M1G-methyltransferase</fullName>
    </alternativeName>
    <alternativeName>
        <fullName evidence="13">tRNA [GM37] methyltransferase</fullName>
    </alternativeName>
</protein>
<evidence type="ECO:0000256" key="9">
    <source>
        <dbReference type="ARBA" id="ARBA00022679"/>
    </source>
</evidence>
<keyword evidence="11" id="KW-0819">tRNA processing</keyword>
<dbReference type="PIRSF" id="PIRSF000386">
    <property type="entry name" value="tRNA_mtase"/>
    <property type="match status" value="1"/>
</dbReference>
<dbReference type="CDD" id="cd18080">
    <property type="entry name" value="TrmD-like"/>
    <property type="match status" value="1"/>
</dbReference>
<comment type="function">
    <text evidence="1">Specifically methylates guanosine-37 in various tRNAs.</text>
</comment>
<evidence type="ECO:0000256" key="1">
    <source>
        <dbReference type="ARBA" id="ARBA00002634"/>
    </source>
</evidence>
<comment type="subcellular location">
    <subcellularLocation>
        <location evidence="2">Cytoplasm</location>
    </subcellularLocation>
</comment>
<evidence type="ECO:0000256" key="10">
    <source>
        <dbReference type="ARBA" id="ARBA00022691"/>
    </source>
</evidence>
<name>A0A0F9Z1N0_9ZZZZ</name>
<keyword evidence="7" id="KW-0963">Cytoplasm</keyword>
<comment type="subunit">
    <text evidence="4">Homodimer.</text>
</comment>
<evidence type="ECO:0000256" key="14">
    <source>
        <dbReference type="ARBA" id="ARBA00047783"/>
    </source>
</evidence>
<comment type="similarity">
    <text evidence="3">Belongs to the RNA methyltransferase TrmD family.</text>
</comment>
<dbReference type="SUPFAM" id="SSF75217">
    <property type="entry name" value="alpha/beta knot"/>
    <property type="match status" value="1"/>
</dbReference>
<sequence>MQVGIVTLFPEMFSTVTQYGVTGRACRNGLMQVSCHNPRDFTTDRHRTVDDKPFGGGAGMLMKTGPLCAAIDQAKVWQSAAPTVIYLSPQGRRLDQAGVTMLAARTNLVLVCGRYQGIDERVLQTEIDEEWSVGDYVLSGGELPAMVMLDAIIRYQPGALGHEDSAGLDSFAPLEDDASGLNGTSLLDCPRYTRPQDFAGLPVPEVLVGGNHEHIRRWQLKQRLGRTWLKRPDMIEQQQLTREQQALLNEFISEYGTSAN</sequence>
<dbReference type="Pfam" id="PF01746">
    <property type="entry name" value="tRNA_m1G_MT"/>
    <property type="match status" value="1"/>
</dbReference>
<evidence type="ECO:0000256" key="7">
    <source>
        <dbReference type="ARBA" id="ARBA00022490"/>
    </source>
</evidence>
<dbReference type="NCBIfam" id="TIGR00088">
    <property type="entry name" value="trmD"/>
    <property type="match status" value="1"/>
</dbReference>
<organism evidence="16">
    <name type="scientific">marine sediment metagenome</name>
    <dbReference type="NCBI Taxonomy" id="412755"/>
    <lineage>
        <taxon>unclassified sequences</taxon>
        <taxon>metagenomes</taxon>
        <taxon>ecological metagenomes</taxon>
    </lineage>
</organism>
<dbReference type="InterPro" id="IPR023148">
    <property type="entry name" value="tRNA_m1G_MeTrfase_C_sf"/>
</dbReference>
<dbReference type="Gene3D" id="3.40.1280.10">
    <property type="match status" value="1"/>
</dbReference>
<dbReference type="Gene3D" id="1.10.1270.20">
    <property type="entry name" value="tRNA(m1g37)methyltransferase, domain 2"/>
    <property type="match status" value="1"/>
</dbReference>
<evidence type="ECO:0000256" key="5">
    <source>
        <dbReference type="ARBA" id="ARBA00012807"/>
    </source>
</evidence>
<dbReference type="GO" id="GO:0005829">
    <property type="term" value="C:cytosol"/>
    <property type="evidence" value="ECO:0007669"/>
    <property type="project" value="TreeGrafter"/>
</dbReference>
<keyword evidence="10" id="KW-0949">S-adenosyl-L-methionine</keyword>
<evidence type="ECO:0000256" key="2">
    <source>
        <dbReference type="ARBA" id="ARBA00004496"/>
    </source>
</evidence>
<dbReference type="InterPro" id="IPR029026">
    <property type="entry name" value="tRNA_m1G_MTases_N"/>
</dbReference>
<dbReference type="HAMAP" id="MF_00605">
    <property type="entry name" value="TrmD"/>
    <property type="match status" value="1"/>
</dbReference>
<dbReference type="GO" id="GO:0052906">
    <property type="term" value="F:tRNA (guanine(37)-N1)-methyltransferase activity"/>
    <property type="evidence" value="ECO:0007669"/>
    <property type="project" value="UniProtKB-EC"/>
</dbReference>
<dbReference type="PANTHER" id="PTHR46417">
    <property type="entry name" value="TRNA (GUANINE-N(1)-)-METHYLTRANSFERASE"/>
    <property type="match status" value="1"/>
</dbReference>
<dbReference type="InterPro" id="IPR002649">
    <property type="entry name" value="tRNA_m1G_MeTrfase_TrmD"/>
</dbReference>
<evidence type="ECO:0000259" key="15">
    <source>
        <dbReference type="Pfam" id="PF01746"/>
    </source>
</evidence>
<comment type="catalytic activity">
    <reaction evidence="14">
        <text>guanosine(37) in tRNA + S-adenosyl-L-methionine = N(1)-methylguanosine(37) in tRNA + S-adenosyl-L-homocysteine + H(+)</text>
        <dbReference type="Rhea" id="RHEA:36899"/>
        <dbReference type="Rhea" id="RHEA-COMP:10145"/>
        <dbReference type="Rhea" id="RHEA-COMP:10147"/>
        <dbReference type="ChEBI" id="CHEBI:15378"/>
        <dbReference type="ChEBI" id="CHEBI:57856"/>
        <dbReference type="ChEBI" id="CHEBI:59789"/>
        <dbReference type="ChEBI" id="CHEBI:73542"/>
        <dbReference type="ChEBI" id="CHEBI:74269"/>
        <dbReference type="EC" id="2.1.1.228"/>
    </reaction>
</comment>
<proteinExistence type="inferred from homology"/>
<dbReference type="FunFam" id="1.10.1270.20:FF:000001">
    <property type="entry name" value="tRNA (guanine-N(1)-)-methyltransferase"/>
    <property type="match status" value="1"/>
</dbReference>
<dbReference type="FunFam" id="3.40.1280.10:FF:000001">
    <property type="entry name" value="tRNA (guanine-N(1)-)-methyltransferase"/>
    <property type="match status" value="1"/>
</dbReference>
<evidence type="ECO:0000256" key="3">
    <source>
        <dbReference type="ARBA" id="ARBA00007630"/>
    </source>
</evidence>
<evidence type="ECO:0000256" key="12">
    <source>
        <dbReference type="ARBA" id="ARBA00029736"/>
    </source>
</evidence>
<keyword evidence="9" id="KW-0808">Transferase</keyword>
<evidence type="ECO:0000256" key="13">
    <source>
        <dbReference type="ARBA" id="ARBA00033392"/>
    </source>
</evidence>
<dbReference type="NCBIfam" id="NF000648">
    <property type="entry name" value="PRK00026.1"/>
    <property type="match status" value="1"/>
</dbReference>
<keyword evidence="8" id="KW-0489">Methyltransferase</keyword>
<dbReference type="GO" id="GO:0002939">
    <property type="term" value="P:tRNA N1-guanine methylation"/>
    <property type="evidence" value="ECO:0007669"/>
    <property type="project" value="TreeGrafter"/>
</dbReference>
<comment type="caution">
    <text evidence="16">The sequence shown here is derived from an EMBL/GenBank/DDBJ whole genome shotgun (WGS) entry which is preliminary data.</text>
</comment>
<dbReference type="EC" id="2.1.1.228" evidence="5"/>
<dbReference type="EMBL" id="LAZR01000004">
    <property type="protein sequence ID" value="KKO10984.1"/>
    <property type="molecule type" value="Genomic_DNA"/>
</dbReference>
<evidence type="ECO:0000313" key="16">
    <source>
        <dbReference type="EMBL" id="KKO10984.1"/>
    </source>
</evidence>
<reference evidence="16" key="1">
    <citation type="journal article" date="2015" name="Nature">
        <title>Complex archaea that bridge the gap between prokaryotes and eukaryotes.</title>
        <authorList>
            <person name="Spang A."/>
            <person name="Saw J.H."/>
            <person name="Jorgensen S.L."/>
            <person name="Zaremba-Niedzwiedzka K."/>
            <person name="Martijn J."/>
            <person name="Lind A.E."/>
            <person name="van Eijk R."/>
            <person name="Schleper C."/>
            <person name="Guy L."/>
            <person name="Ettema T.J."/>
        </authorList>
    </citation>
    <scope>NUCLEOTIDE SEQUENCE</scope>
</reference>